<dbReference type="NCBIfam" id="TIGR00879">
    <property type="entry name" value="SP"/>
    <property type="match status" value="1"/>
</dbReference>
<dbReference type="InterPro" id="IPR005829">
    <property type="entry name" value="Sugar_transporter_CS"/>
</dbReference>
<feature type="transmembrane region" description="Helical" evidence="8">
    <location>
        <begin position="176"/>
        <end position="195"/>
    </location>
</feature>
<feature type="transmembrane region" description="Helical" evidence="8">
    <location>
        <begin position="361"/>
        <end position="381"/>
    </location>
</feature>
<dbReference type="InterPro" id="IPR050360">
    <property type="entry name" value="MFS_Sugar_Transporters"/>
</dbReference>
<gene>
    <name evidence="10" type="ORF">BP6252_00406</name>
</gene>
<evidence type="ECO:0000313" key="10">
    <source>
        <dbReference type="EMBL" id="RDW88374.1"/>
    </source>
</evidence>
<feature type="transmembrane region" description="Helical" evidence="8">
    <location>
        <begin position="265"/>
        <end position="287"/>
    </location>
</feature>
<evidence type="ECO:0000313" key="11">
    <source>
        <dbReference type="Proteomes" id="UP000256645"/>
    </source>
</evidence>
<keyword evidence="11" id="KW-1185">Reference proteome</keyword>
<dbReference type="SUPFAM" id="SSF103473">
    <property type="entry name" value="MFS general substrate transporter"/>
    <property type="match status" value="1"/>
</dbReference>
<feature type="transmembrane region" description="Helical" evidence="8">
    <location>
        <begin position="299"/>
        <end position="320"/>
    </location>
</feature>
<evidence type="ECO:0000256" key="7">
    <source>
        <dbReference type="RuleBase" id="RU003346"/>
    </source>
</evidence>
<evidence type="ECO:0000256" key="3">
    <source>
        <dbReference type="ARBA" id="ARBA00022448"/>
    </source>
</evidence>
<keyword evidence="3 7" id="KW-0813">Transport</keyword>
<proteinExistence type="inferred from homology"/>
<dbReference type="Pfam" id="PF00083">
    <property type="entry name" value="Sugar_tr"/>
    <property type="match status" value="1"/>
</dbReference>
<dbReference type="OrthoDB" id="4540492at2759"/>
<name>A0A3D8SQB0_9HELO</name>
<reference evidence="10 11" key="1">
    <citation type="journal article" date="2018" name="IMA Fungus">
        <title>IMA Genome-F 9: Draft genome sequence of Annulohypoxylon stygium, Aspergillus mulundensis, Berkeleyomyces basicola (syn. Thielaviopsis basicola), Ceratocystis smalleyi, two Cercospora beticola strains, Coleophoma cylindrospora, Fusarium fracticaudum, Phialophora cf. hyalina, and Morchella septimelata.</title>
        <authorList>
            <person name="Wingfield B.D."/>
            <person name="Bills G.F."/>
            <person name="Dong Y."/>
            <person name="Huang W."/>
            <person name="Nel W.J."/>
            <person name="Swalarsk-Parry B.S."/>
            <person name="Vaghefi N."/>
            <person name="Wilken P.M."/>
            <person name="An Z."/>
            <person name="de Beer Z.W."/>
            <person name="De Vos L."/>
            <person name="Chen L."/>
            <person name="Duong T.A."/>
            <person name="Gao Y."/>
            <person name="Hammerbacher A."/>
            <person name="Kikkert J.R."/>
            <person name="Li Y."/>
            <person name="Li H."/>
            <person name="Li K."/>
            <person name="Li Q."/>
            <person name="Liu X."/>
            <person name="Ma X."/>
            <person name="Naidoo K."/>
            <person name="Pethybridge S.J."/>
            <person name="Sun J."/>
            <person name="Steenkamp E.T."/>
            <person name="van der Nest M.A."/>
            <person name="van Wyk S."/>
            <person name="Wingfield M.J."/>
            <person name="Xiong C."/>
            <person name="Yue Q."/>
            <person name="Zhang X."/>
        </authorList>
    </citation>
    <scope>NUCLEOTIDE SEQUENCE [LARGE SCALE GENOMIC DNA]</scope>
    <source>
        <strain evidence="10 11">BP6252</strain>
    </source>
</reference>
<feature type="transmembrane region" description="Helical" evidence="8">
    <location>
        <begin position="56"/>
        <end position="77"/>
    </location>
</feature>
<evidence type="ECO:0000256" key="5">
    <source>
        <dbReference type="ARBA" id="ARBA00022989"/>
    </source>
</evidence>
<keyword evidence="4 8" id="KW-0812">Transmembrane</keyword>
<dbReference type="FunFam" id="1.20.1250.20:FF:000134">
    <property type="entry name" value="MFS sugar transporter protein"/>
    <property type="match status" value="1"/>
</dbReference>
<dbReference type="InterPro" id="IPR003663">
    <property type="entry name" value="Sugar/inositol_transpt"/>
</dbReference>
<protein>
    <recommendedName>
        <fullName evidence="9">Major facilitator superfamily (MFS) profile domain-containing protein</fullName>
    </recommendedName>
</protein>
<accession>A0A3D8SQB0</accession>
<feature type="transmembrane region" description="Helical" evidence="8">
    <location>
        <begin position="12"/>
        <end position="30"/>
    </location>
</feature>
<feature type="transmembrane region" description="Helical" evidence="8">
    <location>
        <begin position="86"/>
        <end position="108"/>
    </location>
</feature>
<dbReference type="Proteomes" id="UP000256645">
    <property type="component" value="Unassembled WGS sequence"/>
</dbReference>
<keyword evidence="5 8" id="KW-1133">Transmembrane helix</keyword>
<feature type="transmembrane region" description="Helical" evidence="8">
    <location>
        <begin position="402"/>
        <end position="425"/>
    </location>
</feature>
<dbReference type="EMBL" id="PDLM01000001">
    <property type="protein sequence ID" value="RDW88374.1"/>
    <property type="molecule type" value="Genomic_DNA"/>
</dbReference>
<dbReference type="GO" id="GO:0016020">
    <property type="term" value="C:membrane"/>
    <property type="evidence" value="ECO:0007669"/>
    <property type="project" value="UniProtKB-SubCell"/>
</dbReference>
<evidence type="ECO:0000256" key="4">
    <source>
        <dbReference type="ARBA" id="ARBA00022692"/>
    </source>
</evidence>
<dbReference type="PROSITE" id="PS00216">
    <property type="entry name" value="SUGAR_TRANSPORT_1"/>
    <property type="match status" value="1"/>
</dbReference>
<comment type="subcellular location">
    <subcellularLocation>
        <location evidence="1">Membrane</location>
        <topology evidence="1">Multi-pass membrane protein</topology>
    </subcellularLocation>
</comment>
<dbReference type="InterPro" id="IPR005828">
    <property type="entry name" value="MFS_sugar_transport-like"/>
</dbReference>
<feature type="transmembrane region" description="Helical" evidence="8">
    <location>
        <begin position="431"/>
        <end position="450"/>
    </location>
</feature>
<evidence type="ECO:0000256" key="2">
    <source>
        <dbReference type="ARBA" id="ARBA00010992"/>
    </source>
</evidence>
<evidence type="ECO:0000256" key="1">
    <source>
        <dbReference type="ARBA" id="ARBA00004141"/>
    </source>
</evidence>
<sequence length="509" mass="55124">MAPWLYGKNSYLNVALLISASCIFAVTSGYDTALMNGLNILPAYKSYFKLTTTTKALLTSSTYIGSSVSCIAFGYVANIIGRKRSIILSALVKLIGVVLMAAAQNVAMFCLGRVFLGLGSGISGTVAPAWLAETLPVSFRGRGLSLIYAVWYVGSLLAAGVTYGTSSYVGDAGWRIPAALQAIFSVLCLIILGFTPESPRWLVYRGRNDEALDIIARTHSNGDMHDPVTLLQYKEIVDTLNWEKENGESLGYLEILKTKGSRKRVMLACSVAVLNSLSGNSIVSYYLGTMLTNAGIKSSHTQLEINICLSAFCLVIAMIGSQLSDKMGRRPMAMISVGALTVFMFIVGGLTAGFGSGGNQSGVFATVAMIFLFQGSYSFGCTNMTMMYPPEVLNYSIRTTGMAMWTMTVNLLGLFVTFAFPFALAAISWKLYMINAGWDVLEFAFIYFCWIETRGKTMEEIDRLIDGEKHSDVPDLDVVVQGKIDVSDALGRVDLVGDTKTTRAVVQEA</sequence>
<dbReference type="GO" id="GO:0005351">
    <property type="term" value="F:carbohydrate:proton symporter activity"/>
    <property type="evidence" value="ECO:0007669"/>
    <property type="project" value="TreeGrafter"/>
</dbReference>
<keyword evidence="6 8" id="KW-0472">Membrane</keyword>
<feature type="transmembrane region" description="Helical" evidence="8">
    <location>
        <begin position="114"/>
        <end position="132"/>
    </location>
</feature>
<dbReference type="Gene3D" id="1.20.1250.20">
    <property type="entry name" value="MFS general substrate transporter like domains"/>
    <property type="match status" value="1"/>
</dbReference>
<organism evidence="10 11">
    <name type="scientific">Coleophoma cylindrospora</name>
    <dbReference type="NCBI Taxonomy" id="1849047"/>
    <lineage>
        <taxon>Eukaryota</taxon>
        <taxon>Fungi</taxon>
        <taxon>Dikarya</taxon>
        <taxon>Ascomycota</taxon>
        <taxon>Pezizomycotina</taxon>
        <taxon>Leotiomycetes</taxon>
        <taxon>Helotiales</taxon>
        <taxon>Dermateaceae</taxon>
        <taxon>Coleophoma</taxon>
    </lineage>
</organism>
<dbReference type="PRINTS" id="PR00171">
    <property type="entry name" value="SUGRTRNSPORT"/>
</dbReference>
<feature type="transmembrane region" description="Helical" evidence="8">
    <location>
        <begin position="332"/>
        <end position="355"/>
    </location>
</feature>
<dbReference type="PROSITE" id="PS50850">
    <property type="entry name" value="MFS"/>
    <property type="match status" value="1"/>
</dbReference>
<dbReference type="AlphaFoldDB" id="A0A3D8SQB0"/>
<comment type="caution">
    <text evidence="10">The sequence shown here is derived from an EMBL/GenBank/DDBJ whole genome shotgun (WGS) entry which is preliminary data.</text>
</comment>
<dbReference type="PANTHER" id="PTHR48022:SF31">
    <property type="entry name" value="HEXOSE TRANSPORTER"/>
    <property type="match status" value="1"/>
</dbReference>
<feature type="domain" description="Major facilitator superfamily (MFS) profile" evidence="9">
    <location>
        <begin position="17"/>
        <end position="454"/>
    </location>
</feature>
<dbReference type="PANTHER" id="PTHR48022">
    <property type="entry name" value="PLASTIDIC GLUCOSE TRANSPORTER 4"/>
    <property type="match status" value="1"/>
</dbReference>
<dbReference type="InterPro" id="IPR036259">
    <property type="entry name" value="MFS_trans_sf"/>
</dbReference>
<evidence type="ECO:0000256" key="8">
    <source>
        <dbReference type="SAM" id="Phobius"/>
    </source>
</evidence>
<feature type="transmembrane region" description="Helical" evidence="8">
    <location>
        <begin position="144"/>
        <end position="164"/>
    </location>
</feature>
<comment type="similarity">
    <text evidence="2 7">Belongs to the major facilitator superfamily. Sugar transporter (TC 2.A.1.1) family.</text>
</comment>
<evidence type="ECO:0000259" key="9">
    <source>
        <dbReference type="PROSITE" id="PS50850"/>
    </source>
</evidence>
<evidence type="ECO:0000256" key="6">
    <source>
        <dbReference type="ARBA" id="ARBA00023136"/>
    </source>
</evidence>
<dbReference type="InterPro" id="IPR020846">
    <property type="entry name" value="MFS_dom"/>
</dbReference>